<dbReference type="GO" id="GO:0016757">
    <property type="term" value="F:glycosyltransferase activity"/>
    <property type="evidence" value="ECO:0007669"/>
    <property type="project" value="UniProtKB-KW"/>
</dbReference>
<keyword evidence="7" id="KW-1185">Reference proteome</keyword>
<organism evidence="6 7">
    <name type="scientific">Streptomyces iconiensis</name>
    <dbReference type="NCBI Taxonomy" id="1384038"/>
    <lineage>
        <taxon>Bacteria</taxon>
        <taxon>Bacillati</taxon>
        <taxon>Actinomycetota</taxon>
        <taxon>Actinomycetes</taxon>
        <taxon>Kitasatosporales</taxon>
        <taxon>Streptomycetaceae</taxon>
        <taxon>Streptomyces</taxon>
    </lineage>
</organism>
<evidence type="ECO:0000256" key="4">
    <source>
        <dbReference type="ARBA" id="ARBA00022679"/>
    </source>
</evidence>
<dbReference type="EC" id="2.4.-.-" evidence="6"/>
<comment type="pathway">
    <text evidence="1">Cell wall biogenesis; cell wall polysaccharide biosynthesis.</text>
</comment>
<dbReference type="EMBL" id="JANCPR020000010">
    <property type="protein sequence ID" value="MDJ1132825.1"/>
    <property type="molecule type" value="Genomic_DNA"/>
</dbReference>
<evidence type="ECO:0000256" key="3">
    <source>
        <dbReference type="ARBA" id="ARBA00022676"/>
    </source>
</evidence>
<comment type="similarity">
    <text evidence="2">Belongs to the glycosyltransferase 2 family.</text>
</comment>
<dbReference type="PANTHER" id="PTHR43179:SF12">
    <property type="entry name" value="GALACTOFURANOSYLTRANSFERASE GLFT2"/>
    <property type="match status" value="1"/>
</dbReference>
<keyword evidence="3 6" id="KW-0328">Glycosyltransferase</keyword>
<gene>
    <name evidence="6" type="ORF">NMN56_012830</name>
</gene>
<dbReference type="InterPro" id="IPR029044">
    <property type="entry name" value="Nucleotide-diphossugar_trans"/>
</dbReference>
<dbReference type="RefSeq" id="WP_274040173.1">
    <property type="nucleotide sequence ID" value="NZ_JANCPR020000010.1"/>
</dbReference>
<dbReference type="PANTHER" id="PTHR43179">
    <property type="entry name" value="RHAMNOSYLTRANSFERASE WBBL"/>
    <property type="match status" value="1"/>
</dbReference>
<comment type="caution">
    <text evidence="6">The sequence shown here is derived from an EMBL/GenBank/DDBJ whole genome shotgun (WGS) entry which is preliminary data.</text>
</comment>
<name>A0ABT6ZUS8_9ACTN</name>
<reference evidence="6 7" key="1">
    <citation type="submission" date="2023-05" db="EMBL/GenBank/DDBJ databases">
        <title>Streptantibioticus silvisoli sp. nov., acidotolerant actinomycetes 1 from pine litter.</title>
        <authorList>
            <person name="Swiecimska M."/>
            <person name="Golinska P."/>
            <person name="Sangal V."/>
            <person name="Wachnowicz B."/>
            <person name="Goodfellow M."/>
        </authorList>
    </citation>
    <scope>NUCLEOTIDE SEQUENCE [LARGE SCALE GENOMIC DNA]</scope>
    <source>
        <strain evidence="6 7">DSM 42109</strain>
    </source>
</reference>
<accession>A0ABT6ZUS8</accession>
<evidence type="ECO:0000259" key="5">
    <source>
        <dbReference type="Pfam" id="PF00535"/>
    </source>
</evidence>
<evidence type="ECO:0000256" key="2">
    <source>
        <dbReference type="ARBA" id="ARBA00006739"/>
    </source>
</evidence>
<evidence type="ECO:0000313" key="7">
    <source>
        <dbReference type="Proteomes" id="UP001214441"/>
    </source>
</evidence>
<proteinExistence type="inferred from homology"/>
<dbReference type="InterPro" id="IPR001173">
    <property type="entry name" value="Glyco_trans_2-like"/>
</dbReference>
<dbReference type="Pfam" id="PF00535">
    <property type="entry name" value="Glycos_transf_2"/>
    <property type="match status" value="1"/>
</dbReference>
<feature type="domain" description="Glycosyltransferase 2-like" evidence="5">
    <location>
        <begin position="17"/>
        <end position="150"/>
    </location>
</feature>
<dbReference type="Proteomes" id="UP001214441">
    <property type="component" value="Unassembled WGS sequence"/>
</dbReference>
<dbReference type="Gene3D" id="3.90.550.10">
    <property type="entry name" value="Spore Coat Polysaccharide Biosynthesis Protein SpsA, Chain A"/>
    <property type="match status" value="1"/>
</dbReference>
<evidence type="ECO:0000313" key="6">
    <source>
        <dbReference type="EMBL" id="MDJ1132825.1"/>
    </source>
</evidence>
<keyword evidence="4 6" id="KW-0808">Transferase</keyword>
<dbReference type="SUPFAM" id="SSF53448">
    <property type="entry name" value="Nucleotide-diphospho-sugar transferases"/>
    <property type="match status" value="1"/>
</dbReference>
<sequence length="345" mass="36662">MTGTEDQDQEMGPDFAVVVPTLGRPSLTDCLGALGAAYGPPPSEIVLVDDRPGTSGAANSLEGHALAPLSALRPRARVLRGGGRGPAAARNVGLSAVSAPWVVFVDDDVTVGPHWYEQLAEDLASAGPEVAGVQGVLYVPLPEDRRPTDRERNTAHLAHSLWITADMAYRAGALAAVGGFDPRFPRAFREDSDLALRVVEDGWRIVRGTRLAHHPVPGPDRWASVRAQRGNADDALMRRLHGAGWRNRAAAPRGRLRRHAAVTVAGTVALALAATGRRKAALAAGAAWAAGTAEFARDRIAAGPRTGEEVTSMVLTSVLIPPAAVWHRTAGFLRHRKARPRREDT</sequence>
<protein>
    <submittedName>
        <fullName evidence="6">Glycosyltransferase</fullName>
        <ecNumber evidence="6">2.4.-.-</ecNumber>
    </submittedName>
</protein>
<evidence type="ECO:0000256" key="1">
    <source>
        <dbReference type="ARBA" id="ARBA00004776"/>
    </source>
</evidence>